<proteinExistence type="predicted"/>
<dbReference type="PRINTS" id="PR00420">
    <property type="entry name" value="RNGMNOXGNASE"/>
</dbReference>
<evidence type="ECO:0000313" key="2">
    <source>
        <dbReference type="EMBL" id="NHO68385.1"/>
    </source>
</evidence>
<sequence>MKIVCIGGGPAGLYFAILMKLQNPDNHIVVLERNKPYDTFGWGVVFSDATMENLAASDPVSASEIKTQFTHWDDIDVHFKNEVVTSSGHGFIGIGRKNLLNLLQKRCEDLGVELVFECNVDDDNVVVTTYQPDLIVACNGINSPVRTKYAKTYQPDIDERKCRFVWLGTKKVFESFSFIFVETEFGWFQAHAYQFEDGLSTFIVETREETWQAAGIDKLSKEEGVAYCESLFAPWLDGEPLISNADHLRGSAIWIRFPRIICENWVHWQTYGNQNSKPVPVVLMGDAAHTAHFSIGSGTKLALEDAIELSRSLATTSGDLQAGLQHYSKVRSIEVLKIQNAARNSTDWFENIARYAGMEPQQFNYSLLTRSQRISHENLRIRDAKWLKGFELWFAQHDNIPESQVEAAVIPALTPYKLAELRLENRIVFSPTLIYSARDGKPNDTHLVHLGSRAMGGAGLVFTEMTAVSPEARTTPGCTGLWNDEQQAAWKHIVDFVHENSVSKIGIQLGHCGRKGSTQVGWENPEKPLNDGNWPLISASELPYLPGVSATPTEATETQLTEICKQFSIAAARAMEAGFDWLELQAGQGYLLSSFISPLTNQRSDKYGGSLENRLRFPLQVLTSVRKVWPANLPLSVRISSTDWAEGGIDVDDSIEISRYLQSAGADMITVSSGEVVPTQKPVYGRMYQTPMADRIRNEVGVPVMAVGAITSLDQVDSVIASGRADLCALARPLLANPAWLLHQVAHYPGQSATWPLPYLAGKDQLLHQVAPNKIQKMGGKNG</sequence>
<dbReference type="Pfam" id="PF00724">
    <property type="entry name" value="Oxidored_FMN"/>
    <property type="match status" value="1"/>
</dbReference>
<dbReference type="CDD" id="cd02932">
    <property type="entry name" value="OYE_YqiM_FMN"/>
    <property type="match status" value="1"/>
</dbReference>
<dbReference type="GO" id="GO:0003959">
    <property type="term" value="F:NADPH dehydrogenase activity"/>
    <property type="evidence" value="ECO:0007669"/>
    <property type="project" value="InterPro"/>
</dbReference>
<dbReference type="RefSeq" id="WP_167192338.1">
    <property type="nucleotide sequence ID" value="NZ_JAAONZ010000030.1"/>
</dbReference>
<dbReference type="SUPFAM" id="SSF51905">
    <property type="entry name" value="FAD/NAD(P)-binding domain"/>
    <property type="match status" value="1"/>
</dbReference>
<dbReference type="Proteomes" id="UP000787472">
    <property type="component" value="Unassembled WGS sequence"/>
</dbReference>
<dbReference type="Gene3D" id="3.30.9.20">
    <property type="match status" value="1"/>
</dbReference>
<name>A0A9E5T2F5_9GAMM</name>
<protein>
    <submittedName>
        <fullName evidence="2">Bifunctional salicylyl-CoA 5-hydroxylase/oxidoreductase</fullName>
    </submittedName>
</protein>
<keyword evidence="3" id="KW-1185">Reference proteome</keyword>
<dbReference type="PANTHER" id="PTHR43303">
    <property type="entry name" value="NADPH DEHYDROGENASE C23G7.10C-RELATED"/>
    <property type="match status" value="1"/>
</dbReference>
<dbReference type="Gene3D" id="3.20.20.70">
    <property type="entry name" value="Aldolase class I"/>
    <property type="match status" value="1"/>
</dbReference>
<evidence type="ECO:0000313" key="3">
    <source>
        <dbReference type="Proteomes" id="UP000787472"/>
    </source>
</evidence>
<dbReference type="PANTHER" id="PTHR43303:SF3">
    <property type="entry name" value="BLR3436 PROTEIN"/>
    <property type="match status" value="1"/>
</dbReference>
<dbReference type="InterPro" id="IPR036188">
    <property type="entry name" value="FAD/NAD-bd_sf"/>
</dbReference>
<comment type="caution">
    <text evidence="2">The sequence shown here is derived from an EMBL/GenBank/DDBJ whole genome shotgun (WGS) entry which is preliminary data.</text>
</comment>
<evidence type="ECO:0000259" key="1">
    <source>
        <dbReference type="Pfam" id="PF00724"/>
    </source>
</evidence>
<organism evidence="2 3">
    <name type="scientific">Pseudomaricurvus hydrocarbonicus</name>
    <dbReference type="NCBI Taxonomy" id="1470433"/>
    <lineage>
        <taxon>Bacteria</taxon>
        <taxon>Pseudomonadati</taxon>
        <taxon>Pseudomonadota</taxon>
        <taxon>Gammaproteobacteria</taxon>
        <taxon>Cellvibrionales</taxon>
        <taxon>Cellvibrionaceae</taxon>
        <taxon>Pseudomaricurvus</taxon>
    </lineage>
</organism>
<dbReference type="GO" id="GO:0010181">
    <property type="term" value="F:FMN binding"/>
    <property type="evidence" value="ECO:0007669"/>
    <property type="project" value="InterPro"/>
</dbReference>
<dbReference type="InterPro" id="IPR001155">
    <property type="entry name" value="OxRdtase_FMN_N"/>
</dbReference>
<dbReference type="NCBIfam" id="NF006101">
    <property type="entry name" value="PRK08255.1"/>
    <property type="match status" value="1"/>
</dbReference>
<gene>
    <name evidence="2" type="ORF">G8770_22765</name>
</gene>
<accession>A0A9E5T2F5</accession>
<dbReference type="AlphaFoldDB" id="A0A9E5T2F5"/>
<dbReference type="EMBL" id="JAAONZ010000030">
    <property type="protein sequence ID" value="NHO68385.1"/>
    <property type="molecule type" value="Genomic_DNA"/>
</dbReference>
<dbReference type="SUPFAM" id="SSF51395">
    <property type="entry name" value="FMN-linked oxidoreductases"/>
    <property type="match status" value="1"/>
</dbReference>
<dbReference type="InterPro" id="IPR013785">
    <property type="entry name" value="Aldolase_TIM"/>
</dbReference>
<reference evidence="2" key="1">
    <citation type="submission" date="2020-03" db="EMBL/GenBank/DDBJ databases">
        <authorList>
            <person name="Guo F."/>
        </authorList>
    </citation>
    <scope>NUCLEOTIDE SEQUENCE</scope>
    <source>
        <strain evidence="2">JCM 30134</strain>
    </source>
</reference>
<dbReference type="InterPro" id="IPR044152">
    <property type="entry name" value="YqjM-like"/>
</dbReference>
<dbReference type="GO" id="GO:0050661">
    <property type="term" value="F:NADP binding"/>
    <property type="evidence" value="ECO:0007669"/>
    <property type="project" value="InterPro"/>
</dbReference>
<dbReference type="Gene3D" id="3.50.50.60">
    <property type="entry name" value="FAD/NAD(P)-binding domain"/>
    <property type="match status" value="1"/>
</dbReference>
<feature type="domain" description="NADH:flavin oxidoreductase/NADH oxidase N-terminal" evidence="1">
    <location>
        <begin position="414"/>
        <end position="741"/>
    </location>
</feature>